<dbReference type="EMBL" id="QQPC01000064">
    <property type="protein sequence ID" value="REA80856.1"/>
    <property type="molecule type" value="Genomic_DNA"/>
</dbReference>
<dbReference type="Proteomes" id="UP000256409">
    <property type="component" value="Unassembled WGS sequence"/>
</dbReference>
<dbReference type="EMBL" id="QEIV01000762">
    <property type="protein sequence ID" value="PWZ98370.1"/>
    <property type="molecule type" value="Genomic_DNA"/>
</dbReference>
<evidence type="ECO:0000313" key="2">
    <source>
        <dbReference type="EMBL" id="EGQ4385148.1"/>
    </source>
</evidence>
<dbReference type="Proteomes" id="UP000246800">
    <property type="component" value="Unassembled WGS sequence"/>
</dbReference>
<protein>
    <submittedName>
        <fullName evidence="3">Teichoic acid D-Ala incorporation-associated protein DltX</fullName>
    </submittedName>
</protein>
<keyword evidence="1" id="KW-0812">Transmembrane</keyword>
<dbReference type="GeneID" id="93824769"/>
<evidence type="ECO:0000313" key="10">
    <source>
        <dbReference type="Proteomes" id="UP000595859"/>
    </source>
</evidence>
<dbReference type="Proteomes" id="UP000246351">
    <property type="component" value="Unassembled WGS sequence"/>
</dbReference>
<reference evidence="7 8" key="1">
    <citation type="journal article" date="2018" name="Vet. Microbiol.">
        <title>Clonal diversity and geographic distribution of methicillin-resistant Staphylococcus pseudintermedius from Australian animals: Discovery of novel sequence types.</title>
        <authorList>
            <person name="Worthing K.A."/>
            <person name="Abraham S."/>
            <person name="Coombs G.W."/>
            <person name="Pang S."/>
            <person name="Saputra S."/>
            <person name="Jordan D."/>
            <person name="Trott D.J."/>
            <person name="Norris J.M."/>
        </authorList>
    </citation>
    <scope>NUCLEOTIDE SEQUENCE [LARGE SCALE GENOMIC DNA]</scope>
    <source>
        <strain evidence="3 8">ST525 1</strain>
        <strain evidence="4 7">ST71 3</strain>
    </source>
</reference>
<name>A0A166NGP4_STAPS</name>
<reference evidence="9" key="3">
    <citation type="journal article" date="2018" name="Vet. Microbiol.">
        <title>Molecular epidemiology of methicillin-resistant staphylococci amongst veterinary personnel, personnel-owned pets, patients and the hospital environment of two companion animal veterinary hospitals.</title>
        <authorList>
            <person name="Worthing K.A."/>
            <person name="Brown J."/>
            <person name="Gerber L."/>
            <person name="Abraham S."/>
            <person name="Trott D."/>
            <person name="Norris J.M."/>
        </authorList>
    </citation>
    <scope>NUCLEOTIDE SEQUENCE [LARGE SCALE GENOMIC DNA]</scope>
    <source>
        <strain evidence="9">ST496-2</strain>
    </source>
</reference>
<dbReference type="InterPro" id="IPR021008">
    <property type="entry name" value="DltX"/>
</dbReference>
<evidence type="ECO:0000313" key="9">
    <source>
        <dbReference type="Proteomes" id="UP000256409"/>
    </source>
</evidence>
<evidence type="ECO:0000313" key="7">
    <source>
        <dbReference type="Proteomes" id="UP000246351"/>
    </source>
</evidence>
<dbReference type="EMBL" id="CP066884">
    <property type="protein sequence ID" value="QQM97549.1"/>
    <property type="molecule type" value="Genomic_DNA"/>
</dbReference>
<gene>
    <name evidence="2" type="primary">dltX</name>
    <name evidence="3" type="ORF">DD902_07795</name>
    <name evidence="4" type="ORF">DD924_08495</name>
    <name evidence="6" type="ORF">DV961_09230</name>
    <name evidence="2" type="ORF">EGV54_08590</name>
    <name evidence="5" type="ORF">JGZ15_08595</name>
</gene>
<keyword evidence="11" id="KW-1185">Reference proteome</keyword>
<sequence>MKLNQLPLKTVALTLLYFAIMLTLYFIYGNGDTQNTFIYNDF</sequence>
<proteinExistence type="predicted"/>
<evidence type="ECO:0000313" key="3">
    <source>
        <dbReference type="EMBL" id="PWZ74560.1"/>
    </source>
</evidence>
<reference evidence="2 11" key="4">
    <citation type="submission" date="2018-11" db="EMBL/GenBank/DDBJ databases">
        <authorList>
            <consortium name="Veterinary Laboratory Investigation and Response Network"/>
        </authorList>
    </citation>
    <scope>NUCLEOTIDE SEQUENCE [LARGE SCALE GENOMIC DNA]</scope>
    <source>
        <strain evidence="2 11">SPSE-18-VL-LA-PA-Ryan-0021</strain>
    </source>
</reference>
<evidence type="ECO:0000256" key="1">
    <source>
        <dbReference type="SAM" id="Phobius"/>
    </source>
</evidence>
<keyword evidence="1" id="KW-0472">Membrane</keyword>
<dbReference type="Proteomes" id="UP000595859">
    <property type="component" value="Chromosome"/>
</dbReference>
<dbReference type="AlphaFoldDB" id="A0A166NGP4"/>
<dbReference type="RefSeq" id="WP_014614335.1">
    <property type="nucleotide sequence ID" value="NZ_AP019372.1"/>
</dbReference>
<evidence type="ECO:0000313" key="5">
    <source>
        <dbReference type="EMBL" id="QQM97549.1"/>
    </source>
</evidence>
<reference evidence="5 10" key="5">
    <citation type="submission" date="2020-12" db="EMBL/GenBank/DDBJ databases">
        <title>Whole genome sequencing and de novo assembly of Staphylococcus pseudintermedius: a novel pangenome approach to unravel pathogenesis of canine pyoderma.</title>
        <authorList>
            <person name="Ferrer L."/>
            <person name="Perez D."/>
            <person name="Fonticoba R."/>
            <person name="Vines J."/>
            <person name="Fabregas N."/>
            <person name="Madronero S."/>
            <person name="Meroni G."/>
            <person name="Martino P."/>
            <person name="Martinez S."/>
            <person name="Cusco A."/>
            <person name="Migura L."/>
            <person name="Francino O."/>
        </authorList>
    </citation>
    <scope>NUCLEOTIDE SEQUENCE [LARGE SCALE GENOMIC DNA]</scope>
    <source>
        <strain evidence="5 10">HSP080</strain>
    </source>
</reference>
<dbReference type="EMBL" id="AAXKXX010000012">
    <property type="protein sequence ID" value="EGQ4385148.1"/>
    <property type="molecule type" value="Genomic_DNA"/>
</dbReference>
<evidence type="ECO:0000313" key="6">
    <source>
        <dbReference type="EMBL" id="REA80856.1"/>
    </source>
</evidence>
<keyword evidence="1" id="KW-1133">Transmembrane helix</keyword>
<evidence type="ECO:0000313" key="8">
    <source>
        <dbReference type="Proteomes" id="UP000246800"/>
    </source>
</evidence>
<dbReference type="OrthoDB" id="2395277at2"/>
<accession>A0A166NGP4</accession>
<feature type="transmembrane region" description="Helical" evidence="1">
    <location>
        <begin position="6"/>
        <end position="28"/>
    </location>
</feature>
<dbReference type="eggNOG" id="ENOG50305TA">
    <property type="taxonomic scope" value="Bacteria"/>
</dbReference>
<organism evidence="3 8">
    <name type="scientific">Staphylococcus pseudintermedius</name>
    <dbReference type="NCBI Taxonomy" id="283734"/>
    <lineage>
        <taxon>Bacteria</taxon>
        <taxon>Bacillati</taxon>
        <taxon>Bacillota</taxon>
        <taxon>Bacilli</taxon>
        <taxon>Bacillales</taxon>
        <taxon>Staphylococcaceae</taxon>
        <taxon>Staphylococcus</taxon>
        <taxon>Staphylococcus intermedius group</taxon>
    </lineage>
</organism>
<dbReference type="Proteomes" id="UP000600220">
    <property type="component" value="Unassembled WGS sequence"/>
</dbReference>
<evidence type="ECO:0000313" key="4">
    <source>
        <dbReference type="EMBL" id="PWZ98370.1"/>
    </source>
</evidence>
<dbReference type="Pfam" id="PF12459">
    <property type="entry name" value="DltX"/>
    <property type="match status" value="1"/>
</dbReference>
<reference evidence="6" key="2">
    <citation type="journal article" date="2018" name="Vet. Microbiol.">
        <title>Methicillin-resistant staphylococci amongst veterinary personnel, personnel-owned pets, patients and the hospital environment of two small animal veterinary hospitals.</title>
        <authorList>
            <person name="Worthing K.A."/>
            <person name="Brown J."/>
            <person name="Gerber L."/>
            <person name="Abraham S."/>
            <person name="Trott D."/>
            <person name="Norris J.M."/>
        </authorList>
    </citation>
    <scope>NUCLEOTIDE SEQUENCE</scope>
    <source>
        <strain evidence="6">ST496-2</strain>
    </source>
</reference>
<evidence type="ECO:0000313" key="11">
    <source>
        <dbReference type="Proteomes" id="UP000600220"/>
    </source>
</evidence>
<dbReference type="EMBL" id="QEIT01000035">
    <property type="protein sequence ID" value="PWZ74560.1"/>
    <property type="molecule type" value="Genomic_DNA"/>
</dbReference>
<dbReference type="STRING" id="937773.SPSINT_0725"/>